<evidence type="ECO:0000256" key="5">
    <source>
        <dbReference type="ARBA" id="ARBA00023136"/>
    </source>
</evidence>
<keyword evidence="6 7" id="KW-0998">Cell outer membrane</keyword>
<dbReference type="InterPro" id="IPR039426">
    <property type="entry name" value="TonB-dep_rcpt-like"/>
</dbReference>
<keyword evidence="3 7" id="KW-1134">Transmembrane beta strand</keyword>
<dbReference type="Gene3D" id="2.170.130.10">
    <property type="entry name" value="TonB-dependent receptor, plug domain"/>
    <property type="match status" value="1"/>
</dbReference>
<sequence length="942" mass="105063">MNKKVLQVSCLVAAFYFSADVHAQTKKNDTVTKEKAIEEVVMIGYGSQKKENVTGSIGVISAKDLADKPNPNPISSIQGKVAGVQIQNSGAPGGSPRVDIRGVSSLSGKTVFIVDGMITDDISFLNPQDVESMSILKDPSSLAIFGARATNGAVIIKTKSGKNKTVFNFSSYIGVKTVTNVPKMANSDQYVELYNEKLRNEGVTDPTKFISRANYPANTNWFDEVLKTGFISSNDFSASGTIAKKLNYFGSIGYLDDGGTLAAGRGVSSGNNFKRLNTRLNLTYKINDNISIGNNFTWSHINTNNANNPLLTAYSAPPVYYPINPAINNYDYFSLISAANPRAVLDLFRSKDKQDRILNNVWGEVKFLKDFSFKVSYTIDNTNLYKYEYTAISDYNPNKPAIPSNLVTRDTRTEGYVWDNILSWKKNFNKHHFEVLGGFSRTQNYYHGVYTKVLNVPYTGSDKDLVTTNGTDLVTFTFNKDAEVNMVPYKNRIESLFGRLNYDYAGKYLVNASVRRDGATGFSSNNRFKIFPAVSVGWVISKEGFMSNQNLFNLLKLRASWGKLGNPDVRRDYDKLTTIINSGAYFGGTGNPAETVTRVVDPNIDWETTTGRDIGVEMALLNNKLKIEATYFDKDSKNVVYAINQPSISGASNWNDFVTNAYSFNNRGFEASVNYDAKISENIRLGVYANITTIKNKITSVYLDSFNEPGAHLFGSTIIRLQAGQPVGSYYGYEVAGVFQNQSEINGAPQQTNAAVGGFRFADLDGNGVIDARDKTFLGSPIPKYTYGFGFNLSVYDFDFAMDFQGVQGNKIYNYNREQRYGNENWDLDFYKNRWQGAGTSNSYPMTTNNQAIILPSSFFVEDGSFFRIRNIQLGYTLPKEFTKQLSVQKLRLYFSAQNPWTSFKYNGFSPEIMNSDRVQMGIDNNIYPISAIYTFGMNLTF</sequence>
<keyword evidence="2 7" id="KW-0813">Transport</keyword>
<protein>
    <submittedName>
        <fullName evidence="10">SusC/RagA family TonB-linked outer membrane protein</fullName>
    </submittedName>
</protein>
<dbReference type="AlphaFoldDB" id="A0A7T7UVR4"/>
<evidence type="ECO:0000256" key="8">
    <source>
        <dbReference type="SAM" id="SignalP"/>
    </source>
</evidence>
<evidence type="ECO:0000259" key="9">
    <source>
        <dbReference type="Pfam" id="PF07715"/>
    </source>
</evidence>
<dbReference type="SUPFAM" id="SSF56935">
    <property type="entry name" value="Porins"/>
    <property type="match status" value="1"/>
</dbReference>
<comment type="similarity">
    <text evidence="7">Belongs to the TonB-dependent receptor family.</text>
</comment>
<dbReference type="NCBIfam" id="TIGR04057">
    <property type="entry name" value="SusC_RagA_signa"/>
    <property type="match status" value="1"/>
</dbReference>
<dbReference type="NCBIfam" id="TIGR04056">
    <property type="entry name" value="OMP_RagA_SusC"/>
    <property type="match status" value="1"/>
</dbReference>
<evidence type="ECO:0000256" key="3">
    <source>
        <dbReference type="ARBA" id="ARBA00022452"/>
    </source>
</evidence>
<feature type="signal peptide" evidence="8">
    <location>
        <begin position="1"/>
        <end position="23"/>
    </location>
</feature>
<dbReference type="InterPro" id="IPR023997">
    <property type="entry name" value="TonB-dep_OMP_SusC/RagA_CS"/>
</dbReference>
<evidence type="ECO:0000313" key="11">
    <source>
        <dbReference type="Proteomes" id="UP000595426"/>
    </source>
</evidence>
<evidence type="ECO:0000256" key="2">
    <source>
        <dbReference type="ARBA" id="ARBA00022448"/>
    </source>
</evidence>
<accession>A0A7T7UVR4</accession>
<keyword evidence="8" id="KW-0732">Signal</keyword>
<dbReference type="RefSeq" id="WP_034866560.1">
    <property type="nucleotide sequence ID" value="NZ_CBCSDR010000007.1"/>
</dbReference>
<reference evidence="10 11" key="1">
    <citation type="submission" date="2020-12" db="EMBL/GenBank/DDBJ databases">
        <title>FDA dAtabase for Regulatory Grade micrObial Sequences (FDA-ARGOS): Supporting development and validation of Infectious Disease Dx tests.</title>
        <authorList>
            <person name="Kerrigan L."/>
            <person name="Long C."/>
            <person name="Tallon L."/>
            <person name="Sadzewicz L."/>
            <person name="Zhao X."/>
            <person name="Boylan J."/>
            <person name="Ott S."/>
            <person name="Bowen H."/>
            <person name="Vavikolanu K."/>
            <person name="Mehta A."/>
            <person name="Aluvathingal J."/>
            <person name="Nadendla S."/>
            <person name="Yan Y."/>
            <person name="Sichtig H."/>
        </authorList>
    </citation>
    <scope>NUCLEOTIDE SEQUENCE [LARGE SCALE GENOMIC DNA]</scope>
    <source>
        <strain evidence="10 11">FDAARGOS_1031</strain>
    </source>
</reference>
<keyword evidence="4 7" id="KW-0812">Transmembrane</keyword>
<dbReference type="Gene3D" id="2.40.170.20">
    <property type="entry name" value="TonB-dependent receptor, beta-barrel domain"/>
    <property type="match status" value="1"/>
</dbReference>
<evidence type="ECO:0000256" key="7">
    <source>
        <dbReference type="PROSITE-ProRule" id="PRU01360"/>
    </source>
</evidence>
<dbReference type="GeneID" id="93131360"/>
<proteinExistence type="inferred from homology"/>
<dbReference type="EMBL" id="CP067018">
    <property type="protein sequence ID" value="QQN56991.1"/>
    <property type="molecule type" value="Genomic_DNA"/>
</dbReference>
<keyword evidence="5 7" id="KW-0472">Membrane</keyword>
<evidence type="ECO:0000256" key="1">
    <source>
        <dbReference type="ARBA" id="ARBA00004571"/>
    </source>
</evidence>
<feature type="chain" id="PRO_5032794426" evidence="8">
    <location>
        <begin position="24"/>
        <end position="942"/>
    </location>
</feature>
<dbReference type="InterPro" id="IPR023996">
    <property type="entry name" value="TonB-dep_OMP_SusC/RagA"/>
</dbReference>
<dbReference type="KEGG" id="egm:AYC65_00500"/>
<evidence type="ECO:0000256" key="4">
    <source>
        <dbReference type="ARBA" id="ARBA00022692"/>
    </source>
</evidence>
<dbReference type="InterPro" id="IPR036942">
    <property type="entry name" value="Beta-barrel_TonB_sf"/>
</dbReference>
<dbReference type="GO" id="GO:0009279">
    <property type="term" value="C:cell outer membrane"/>
    <property type="evidence" value="ECO:0007669"/>
    <property type="project" value="UniProtKB-SubCell"/>
</dbReference>
<comment type="subcellular location">
    <subcellularLocation>
        <location evidence="1 7">Cell outer membrane</location>
        <topology evidence="1 7">Multi-pass membrane protein</topology>
    </subcellularLocation>
</comment>
<dbReference type="Proteomes" id="UP000595426">
    <property type="component" value="Chromosome"/>
</dbReference>
<dbReference type="InterPro" id="IPR037066">
    <property type="entry name" value="Plug_dom_sf"/>
</dbReference>
<evidence type="ECO:0000256" key="6">
    <source>
        <dbReference type="ARBA" id="ARBA00023237"/>
    </source>
</evidence>
<dbReference type="Pfam" id="PF07715">
    <property type="entry name" value="Plug"/>
    <property type="match status" value="1"/>
</dbReference>
<organism evidence="10 11">
    <name type="scientific">Elizabethkingia bruuniana</name>
    <dbReference type="NCBI Taxonomy" id="1756149"/>
    <lineage>
        <taxon>Bacteria</taxon>
        <taxon>Pseudomonadati</taxon>
        <taxon>Bacteroidota</taxon>
        <taxon>Flavobacteriia</taxon>
        <taxon>Flavobacteriales</taxon>
        <taxon>Weeksellaceae</taxon>
        <taxon>Elizabethkingia</taxon>
    </lineage>
</organism>
<dbReference type="OrthoDB" id="9768177at2"/>
<feature type="domain" description="TonB-dependent receptor plug" evidence="9">
    <location>
        <begin position="50"/>
        <end position="153"/>
    </location>
</feature>
<dbReference type="InterPro" id="IPR012910">
    <property type="entry name" value="Plug_dom"/>
</dbReference>
<name>A0A7T7UVR4_9FLAO</name>
<keyword evidence="11" id="KW-1185">Reference proteome</keyword>
<evidence type="ECO:0000313" key="10">
    <source>
        <dbReference type="EMBL" id="QQN56991.1"/>
    </source>
</evidence>
<gene>
    <name evidence="10" type="ORF">I6H88_10995</name>
</gene>
<dbReference type="PROSITE" id="PS52016">
    <property type="entry name" value="TONB_DEPENDENT_REC_3"/>
    <property type="match status" value="1"/>
</dbReference>